<feature type="repeat" description="ANK" evidence="3">
    <location>
        <begin position="807"/>
        <end position="840"/>
    </location>
</feature>
<dbReference type="Proteomes" id="UP000001861">
    <property type="component" value="Unassembled WGS sequence"/>
</dbReference>
<dbReference type="Pfam" id="PF24883">
    <property type="entry name" value="NPHP3_N"/>
    <property type="match status" value="1"/>
</dbReference>
<evidence type="ECO:0000256" key="1">
    <source>
        <dbReference type="ARBA" id="ARBA00022737"/>
    </source>
</evidence>
<dbReference type="KEGG" id="cci:CC1G_06049"/>
<reference evidence="5 6" key="1">
    <citation type="journal article" date="2010" name="Proc. Natl. Acad. Sci. U.S.A.">
        <title>Insights into evolution of multicellular fungi from the assembled chromosomes of the mushroom Coprinopsis cinerea (Coprinus cinereus).</title>
        <authorList>
            <person name="Stajich J.E."/>
            <person name="Wilke S.K."/>
            <person name="Ahren D."/>
            <person name="Au C.H."/>
            <person name="Birren B.W."/>
            <person name="Borodovsky M."/>
            <person name="Burns C."/>
            <person name="Canback B."/>
            <person name="Casselton L.A."/>
            <person name="Cheng C.K."/>
            <person name="Deng J."/>
            <person name="Dietrich F.S."/>
            <person name="Fargo D.C."/>
            <person name="Farman M.L."/>
            <person name="Gathman A.C."/>
            <person name="Goldberg J."/>
            <person name="Guigo R."/>
            <person name="Hoegger P.J."/>
            <person name="Hooker J.B."/>
            <person name="Huggins A."/>
            <person name="James T.Y."/>
            <person name="Kamada T."/>
            <person name="Kilaru S."/>
            <person name="Kodira C."/>
            <person name="Kues U."/>
            <person name="Kupfer D."/>
            <person name="Kwan H.S."/>
            <person name="Lomsadze A."/>
            <person name="Li W."/>
            <person name="Lilly W.W."/>
            <person name="Ma L.J."/>
            <person name="Mackey A.J."/>
            <person name="Manning G."/>
            <person name="Martin F."/>
            <person name="Muraguchi H."/>
            <person name="Natvig D.O."/>
            <person name="Palmerini H."/>
            <person name="Ramesh M.A."/>
            <person name="Rehmeyer C.J."/>
            <person name="Roe B.A."/>
            <person name="Shenoy N."/>
            <person name="Stanke M."/>
            <person name="Ter-Hovhannisyan V."/>
            <person name="Tunlid A."/>
            <person name="Velagapudi R."/>
            <person name="Vision T.J."/>
            <person name="Zeng Q."/>
            <person name="Zolan M.E."/>
            <person name="Pukkila P.J."/>
        </authorList>
    </citation>
    <scope>NUCLEOTIDE SEQUENCE [LARGE SCALE GENOMIC DNA]</scope>
    <source>
        <strain evidence="6">Okayama-7 / 130 / ATCC MYA-4618 / FGSC 9003</strain>
    </source>
</reference>
<evidence type="ECO:0000259" key="4">
    <source>
        <dbReference type="Pfam" id="PF24883"/>
    </source>
</evidence>
<feature type="repeat" description="ANK" evidence="3">
    <location>
        <begin position="943"/>
        <end position="976"/>
    </location>
</feature>
<sequence length="1086" mass="119574">MARAVTSEDDVNLDGKVWDPCFRRGEPREHGCLIINDNALGVAHVPSRFVSTGEKSLLGQLRAEESARDLQRQSWSAVKSRGSTGISTAYVLYIKAQGRQAARSLLYFPPASGAVSTYLRMAVEPRNPAPVVEALPTTINLQADSQVHSGGIVTSGPVTQNIINNNYPPAPPPPAKDDENAKLVAEIMDWLKAKVNFRAIHSDVKKKRAKGTGDWFINSDEYREWKTGEGSVLCATGIPGAGKTTLMSRVIDDLLLDESSNPNICVLFIYNRYDDLLSTAEILKGLVLQATQKQNRQFLDAVKSIQSRRKLQGIDPTEEDLIGLLLQLEVIFDRVYYVFDGADELVQPQVQSTTLVELISAINQLKGNAIVASRPLQVLQKLERANQVDLKAESDDMRTLINNKIDWSPNLSEVLEETGKREEIVADIIEKANHMFLHAALQVEALVNCHTPADVEEELKNFPRNITDMYKTTLHRIKAQDPRSVRIATTALLWLVHAKAPLRVQDLQSALSAHPVTHSVETSRKPPLKSILSVCCGLVEHHPETDVVRLVHLTAREALEPLLLEEQPHPHAAITKVLLQLMIDNNIPNCPLEHGHEMQELLQTPLLRYAYEHWGDHAREPRDQAGAREVVASFLHRCVSFPYGNVDWLQFGFDILQPLHVAAAYGFRWFIEDILASHDQPLPHDRPRTGQLSHPEMDVNMRSAKGETALHLALDNGHGVCAKALLRFRDIDINAVNGEGRTALMKAAGGGHKDVVERLLRVPGIEVNAVDRWGRTALMKAVVGGHKDVVERLLQEPGINVNTVDGEGRTALMDAAGRGHKDIVERLLREPGIEVNAVDGEGRTALMKAVVGGHKDIVERLLRVPGIEVNTVDRQGRTVLMWAAAGGHNDIVERLLQEPGIEVNAVDEEGRTALMIAAWWGHEDVVERLLRVPGIDVKAVDRRGNTALMMAAGGGHKDVVECLLREPGIDVNAMDVEGRTALMEAAMQNHEDIVELLLRVPGINVNTVDGEGRTALMMAAGRGHKAIVARLLRVPGIEVNTVDGLGRTALMIAAGGGHEDIVERLLREPLCLGSTSTRWIGGEGRR</sequence>
<dbReference type="OrthoDB" id="7464126at2759"/>
<evidence type="ECO:0000313" key="5">
    <source>
        <dbReference type="EMBL" id="EAU92062.2"/>
    </source>
</evidence>
<dbReference type="PROSITE" id="PS50088">
    <property type="entry name" value="ANK_REPEAT"/>
    <property type="match status" value="9"/>
</dbReference>
<dbReference type="AlphaFoldDB" id="A8N4H2"/>
<evidence type="ECO:0000256" key="3">
    <source>
        <dbReference type="PROSITE-ProRule" id="PRU00023"/>
    </source>
</evidence>
<feature type="repeat" description="ANK" evidence="3">
    <location>
        <begin position="841"/>
        <end position="874"/>
    </location>
</feature>
<dbReference type="HOGENOM" id="CLU_000288_34_23_1"/>
<feature type="repeat" description="ANK" evidence="3">
    <location>
        <begin position="1011"/>
        <end position="1044"/>
    </location>
</feature>
<keyword evidence="6" id="KW-1185">Reference proteome</keyword>
<dbReference type="OMA" id="WNGHQEI"/>
<dbReference type="InterPro" id="IPR002110">
    <property type="entry name" value="Ankyrin_rpt"/>
</dbReference>
<dbReference type="SMART" id="SM00248">
    <property type="entry name" value="ANK"/>
    <property type="match status" value="11"/>
</dbReference>
<organism evidence="5 6">
    <name type="scientific">Coprinopsis cinerea (strain Okayama-7 / 130 / ATCC MYA-4618 / FGSC 9003)</name>
    <name type="common">Inky cap fungus</name>
    <name type="synonym">Hormographiella aspergillata</name>
    <dbReference type="NCBI Taxonomy" id="240176"/>
    <lineage>
        <taxon>Eukaryota</taxon>
        <taxon>Fungi</taxon>
        <taxon>Dikarya</taxon>
        <taxon>Basidiomycota</taxon>
        <taxon>Agaricomycotina</taxon>
        <taxon>Agaricomycetes</taxon>
        <taxon>Agaricomycetidae</taxon>
        <taxon>Agaricales</taxon>
        <taxon>Agaricineae</taxon>
        <taxon>Psathyrellaceae</taxon>
        <taxon>Coprinopsis</taxon>
    </lineage>
</organism>
<dbReference type="InterPro" id="IPR027417">
    <property type="entry name" value="P-loop_NTPase"/>
</dbReference>
<dbReference type="Pfam" id="PF00023">
    <property type="entry name" value="Ank"/>
    <property type="match status" value="3"/>
</dbReference>
<evidence type="ECO:0000256" key="2">
    <source>
        <dbReference type="ARBA" id="ARBA00023043"/>
    </source>
</evidence>
<dbReference type="PROSITE" id="PS50297">
    <property type="entry name" value="ANK_REP_REGION"/>
    <property type="match status" value="6"/>
</dbReference>
<name>A8N4H2_COPC7</name>
<feature type="repeat" description="ANK" evidence="3">
    <location>
        <begin position="739"/>
        <end position="772"/>
    </location>
</feature>
<dbReference type="GeneID" id="6006277"/>
<accession>A8N4H2</accession>
<dbReference type="Gene3D" id="3.40.50.300">
    <property type="entry name" value="P-loop containing nucleotide triphosphate hydrolases"/>
    <property type="match status" value="1"/>
</dbReference>
<feature type="repeat" description="ANK" evidence="3">
    <location>
        <begin position="909"/>
        <end position="942"/>
    </location>
</feature>
<dbReference type="Pfam" id="PF12796">
    <property type="entry name" value="Ank_2"/>
    <property type="match status" value="3"/>
</dbReference>
<dbReference type="SUPFAM" id="SSF52540">
    <property type="entry name" value="P-loop containing nucleoside triphosphate hydrolases"/>
    <property type="match status" value="1"/>
</dbReference>
<gene>
    <name evidence="5" type="ORF">CC1G_06049</name>
</gene>
<keyword evidence="1" id="KW-0677">Repeat</keyword>
<evidence type="ECO:0000313" key="6">
    <source>
        <dbReference type="Proteomes" id="UP000001861"/>
    </source>
</evidence>
<dbReference type="SUPFAM" id="SSF48403">
    <property type="entry name" value="Ankyrin repeat"/>
    <property type="match status" value="1"/>
</dbReference>
<comment type="caution">
    <text evidence="5">The sequence shown here is derived from an EMBL/GenBank/DDBJ whole genome shotgun (WGS) entry which is preliminary data.</text>
</comment>
<feature type="domain" description="Nephrocystin 3-like N-terminal" evidence="4">
    <location>
        <begin position="211"/>
        <end position="372"/>
    </location>
</feature>
<dbReference type="RefSeq" id="XP_001829840.2">
    <property type="nucleotide sequence ID" value="XM_001829788.2"/>
</dbReference>
<feature type="repeat" description="ANK" evidence="3">
    <location>
        <begin position="773"/>
        <end position="806"/>
    </location>
</feature>
<feature type="repeat" description="ANK" evidence="3">
    <location>
        <begin position="977"/>
        <end position="999"/>
    </location>
</feature>
<feature type="repeat" description="ANK" evidence="3">
    <location>
        <begin position="875"/>
        <end position="908"/>
    </location>
</feature>
<dbReference type="PANTHER" id="PTHR24173">
    <property type="entry name" value="ANKYRIN REPEAT CONTAINING"/>
    <property type="match status" value="1"/>
</dbReference>
<dbReference type="EMBL" id="AACS02000003">
    <property type="protein sequence ID" value="EAU92062.2"/>
    <property type="molecule type" value="Genomic_DNA"/>
</dbReference>
<protein>
    <submittedName>
        <fullName evidence="5">Ankyrin repeat domain-containing protein 44</fullName>
    </submittedName>
</protein>
<proteinExistence type="predicted"/>
<dbReference type="VEuPathDB" id="FungiDB:CC1G_06049"/>
<keyword evidence="2 3" id="KW-0040">ANK repeat</keyword>
<dbReference type="Gene3D" id="1.25.40.20">
    <property type="entry name" value="Ankyrin repeat-containing domain"/>
    <property type="match status" value="4"/>
</dbReference>
<dbReference type="eggNOG" id="KOG0504">
    <property type="taxonomic scope" value="Eukaryota"/>
</dbReference>
<dbReference type="InterPro" id="IPR036770">
    <property type="entry name" value="Ankyrin_rpt-contain_sf"/>
</dbReference>
<dbReference type="InterPro" id="IPR056884">
    <property type="entry name" value="NPHP3-like_N"/>
</dbReference>
<dbReference type="InParanoid" id="A8N4H2"/>
<dbReference type="PANTHER" id="PTHR24173:SF74">
    <property type="entry name" value="ANKYRIN REPEAT DOMAIN-CONTAINING PROTEIN 16"/>
    <property type="match status" value="1"/>
</dbReference>